<feature type="non-terminal residue" evidence="1">
    <location>
        <position position="1"/>
    </location>
</feature>
<dbReference type="AlphaFoldDB" id="A0A383AXE1"/>
<protein>
    <submittedName>
        <fullName evidence="1">Uncharacterized protein</fullName>
    </submittedName>
</protein>
<accession>A0A383AXE1</accession>
<gene>
    <name evidence="1" type="ORF">METZ01_LOCUS465063</name>
</gene>
<sequence length="63" mass="7319">VLEIINDDLYLLDKKNNDVYIISTQKGEGIKSIPLLWQGKNVNISNNYFIVQSTNKLYLTQFK</sequence>
<organism evidence="1">
    <name type="scientific">marine metagenome</name>
    <dbReference type="NCBI Taxonomy" id="408172"/>
    <lineage>
        <taxon>unclassified sequences</taxon>
        <taxon>metagenomes</taxon>
        <taxon>ecological metagenomes</taxon>
    </lineage>
</organism>
<name>A0A383AXE1_9ZZZZ</name>
<dbReference type="EMBL" id="UINC01195582">
    <property type="protein sequence ID" value="SVE12209.1"/>
    <property type="molecule type" value="Genomic_DNA"/>
</dbReference>
<reference evidence="1" key="1">
    <citation type="submission" date="2018-05" db="EMBL/GenBank/DDBJ databases">
        <authorList>
            <person name="Lanie J.A."/>
            <person name="Ng W.-L."/>
            <person name="Kazmierczak K.M."/>
            <person name="Andrzejewski T.M."/>
            <person name="Davidsen T.M."/>
            <person name="Wayne K.J."/>
            <person name="Tettelin H."/>
            <person name="Glass J.I."/>
            <person name="Rusch D."/>
            <person name="Podicherti R."/>
            <person name="Tsui H.-C.T."/>
            <person name="Winkler M.E."/>
        </authorList>
    </citation>
    <scope>NUCLEOTIDE SEQUENCE</scope>
</reference>
<evidence type="ECO:0000313" key="1">
    <source>
        <dbReference type="EMBL" id="SVE12209.1"/>
    </source>
</evidence>
<proteinExistence type="predicted"/>